<dbReference type="GO" id="GO:0016757">
    <property type="term" value="F:glycosyltransferase activity"/>
    <property type="evidence" value="ECO:0007669"/>
    <property type="project" value="TreeGrafter"/>
</dbReference>
<evidence type="ECO:0000313" key="4">
    <source>
        <dbReference type="Proteomes" id="UP000262699"/>
    </source>
</evidence>
<reference evidence="3 4" key="1">
    <citation type="journal article" date="2018" name="Nat. Biotechnol.">
        <title>A standardized bacterial taxonomy based on genome phylogeny substantially revises the tree of life.</title>
        <authorList>
            <person name="Parks D.H."/>
            <person name="Chuvochina M."/>
            <person name="Waite D.W."/>
            <person name="Rinke C."/>
            <person name="Skarshewski A."/>
            <person name="Chaumeil P.A."/>
            <person name="Hugenholtz P."/>
        </authorList>
    </citation>
    <scope>NUCLEOTIDE SEQUENCE [LARGE SCALE GENOMIC DNA]</scope>
    <source>
        <strain evidence="3">UBA9015</strain>
    </source>
</reference>
<proteinExistence type="predicted"/>
<evidence type="ECO:0000259" key="2">
    <source>
        <dbReference type="Pfam" id="PF13439"/>
    </source>
</evidence>
<comment type="caution">
    <text evidence="3">The sequence shown here is derived from an EMBL/GenBank/DDBJ whole genome shotgun (WGS) entry which is preliminary data.</text>
</comment>
<gene>
    <name evidence="3" type="ORF">DEP91_00760</name>
</gene>
<dbReference type="Gene3D" id="3.40.50.2000">
    <property type="entry name" value="Glycogen Phosphorylase B"/>
    <property type="match status" value="2"/>
</dbReference>
<accession>A0A3D0W7J1</accession>
<dbReference type="InterPro" id="IPR001296">
    <property type="entry name" value="Glyco_trans_1"/>
</dbReference>
<feature type="domain" description="Glycosyl transferase family 1" evidence="1">
    <location>
        <begin position="181"/>
        <end position="254"/>
    </location>
</feature>
<evidence type="ECO:0000259" key="1">
    <source>
        <dbReference type="Pfam" id="PF00534"/>
    </source>
</evidence>
<dbReference type="InterPro" id="IPR050194">
    <property type="entry name" value="Glycosyltransferase_grp1"/>
</dbReference>
<sequence>MGHLRIVHVVRQFAPGVGGLEDFVLQLASRQVEAGHDVRVVTLDRIFDGDANRLPATDRIGGIDVRRLPWFGSRRYPIAPRVLGAIRGADVVHVHALDFFFDFLALTRPLHRRKLVFSTHGLFFHTPFASRMKRLYFGTVTRLAASAYGAIFASSEQDAARFHTIRRRGVEAVENGVDIDKFAGAASPNARTIIYFGRLAPNKRVDLLLDWFAALHRIDPAWRLIVAGKPMGIAVGALEAQAADLGISDAVSIHDTPAQAELAAL</sequence>
<organism evidence="3 4">
    <name type="scientific">Sphingomonas bacterium</name>
    <dbReference type="NCBI Taxonomy" id="1895847"/>
    <lineage>
        <taxon>Bacteria</taxon>
        <taxon>Pseudomonadati</taxon>
        <taxon>Pseudomonadota</taxon>
        <taxon>Alphaproteobacteria</taxon>
        <taxon>Sphingomonadales</taxon>
        <taxon>Sphingomonadaceae</taxon>
        <taxon>Sphingomonas</taxon>
    </lineage>
</organism>
<evidence type="ECO:0000313" key="3">
    <source>
        <dbReference type="EMBL" id="HCB74701.1"/>
    </source>
</evidence>
<dbReference type="PANTHER" id="PTHR45947">
    <property type="entry name" value="SULFOQUINOVOSYL TRANSFERASE SQD2"/>
    <property type="match status" value="1"/>
</dbReference>
<feature type="non-terminal residue" evidence="3">
    <location>
        <position position="265"/>
    </location>
</feature>
<dbReference type="Pfam" id="PF13439">
    <property type="entry name" value="Glyco_transf_4"/>
    <property type="match status" value="1"/>
</dbReference>
<dbReference type="Pfam" id="PF00534">
    <property type="entry name" value="Glycos_transf_1"/>
    <property type="match status" value="1"/>
</dbReference>
<name>A0A3D0W7J1_9SPHN</name>
<dbReference type="AlphaFoldDB" id="A0A3D0W7J1"/>
<dbReference type="InterPro" id="IPR028098">
    <property type="entry name" value="Glyco_trans_4-like_N"/>
</dbReference>
<dbReference type="Proteomes" id="UP000262699">
    <property type="component" value="Unassembled WGS sequence"/>
</dbReference>
<dbReference type="EMBL" id="DOYJ01000028">
    <property type="protein sequence ID" value="HCB74701.1"/>
    <property type="molecule type" value="Genomic_DNA"/>
</dbReference>
<dbReference type="CDD" id="cd03801">
    <property type="entry name" value="GT4_PimA-like"/>
    <property type="match status" value="1"/>
</dbReference>
<dbReference type="PANTHER" id="PTHR45947:SF3">
    <property type="entry name" value="SULFOQUINOVOSYL TRANSFERASE SQD2"/>
    <property type="match status" value="1"/>
</dbReference>
<protein>
    <submittedName>
        <fullName evidence="3">Polysaccharide biosynthesis protein GumH</fullName>
    </submittedName>
</protein>
<dbReference type="SUPFAM" id="SSF53756">
    <property type="entry name" value="UDP-Glycosyltransferase/glycogen phosphorylase"/>
    <property type="match status" value="1"/>
</dbReference>
<feature type="domain" description="Glycosyltransferase subfamily 4-like N-terminal" evidence="2">
    <location>
        <begin position="17"/>
        <end position="180"/>
    </location>
</feature>